<dbReference type="SUPFAM" id="SSF56808">
    <property type="entry name" value="Ribosomal protein L1"/>
    <property type="match status" value="1"/>
</dbReference>
<evidence type="ECO:0000256" key="4">
    <source>
        <dbReference type="ARBA" id="ARBA00022845"/>
    </source>
</evidence>
<protein>
    <recommendedName>
        <fullName evidence="8 9">Large ribosomal subunit protein uL1</fullName>
    </recommendedName>
</protein>
<dbReference type="InterPro" id="IPR002143">
    <property type="entry name" value="Ribosomal_uL1"/>
</dbReference>
<comment type="subunit">
    <text evidence="9">Part of the 50S ribosomal subunit.</text>
</comment>
<keyword evidence="12" id="KW-1185">Reference proteome</keyword>
<keyword evidence="9" id="KW-0820">tRNA-binding</keyword>
<accession>A0ABY5DJZ7</accession>
<name>A0ABY5DJZ7_9GAMM</name>
<evidence type="ECO:0000256" key="7">
    <source>
        <dbReference type="ARBA" id="ARBA00023274"/>
    </source>
</evidence>
<evidence type="ECO:0000256" key="1">
    <source>
        <dbReference type="ARBA" id="ARBA00010531"/>
    </source>
</evidence>
<comment type="function">
    <text evidence="9">Protein L1 is also a translational repressor protein, it controls the translation of the L11 operon by binding to its mRNA.</text>
</comment>
<evidence type="ECO:0000256" key="5">
    <source>
        <dbReference type="ARBA" id="ARBA00022884"/>
    </source>
</evidence>
<dbReference type="HAMAP" id="MF_01318_B">
    <property type="entry name" value="Ribosomal_uL1_B"/>
    <property type="match status" value="1"/>
</dbReference>
<dbReference type="PROSITE" id="PS01199">
    <property type="entry name" value="RIBOSOMAL_L1"/>
    <property type="match status" value="1"/>
</dbReference>
<dbReference type="RefSeq" id="WP_258568092.1">
    <property type="nucleotide sequence ID" value="NZ_CP092900.1"/>
</dbReference>
<evidence type="ECO:0000256" key="8">
    <source>
        <dbReference type="ARBA" id="ARBA00035241"/>
    </source>
</evidence>
<evidence type="ECO:0000313" key="11">
    <source>
        <dbReference type="EMBL" id="UTC24308.1"/>
    </source>
</evidence>
<dbReference type="PANTHER" id="PTHR36427">
    <property type="entry name" value="54S RIBOSOMAL PROTEIN L1, MITOCHONDRIAL"/>
    <property type="match status" value="1"/>
</dbReference>
<dbReference type="PIRSF" id="PIRSF002155">
    <property type="entry name" value="Ribosomal_L1"/>
    <property type="match status" value="1"/>
</dbReference>
<evidence type="ECO:0000256" key="3">
    <source>
        <dbReference type="ARBA" id="ARBA00022730"/>
    </source>
</evidence>
<keyword evidence="6 9" id="KW-0689">Ribosomal protein</keyword>
<dbReference type="Proteomes" id="UP001055955">
    <property type="component" value="Chromosome"/>
</dbReference>
<dbReference type="Gene3D" id="3.30.190.20">
    <property type="match status" value="1"/>
</dbReference>
<proteinExistence type="inferred from homology"/>
<evidence type="ECO:0000256" key="10">
    <source>
        <dbReference type="RuleBase" id="RU000659"/>
    </source>
</evidence>
<dbReference type="Gene3D" id="3.40.50.790">
    <property type="match status" value="1"/>
</dbReference>
<keyword evidence="4 9" id="KW-0810">Translation regulation</keyword>
<keyword evidence="7 9" id="KW-0687">Ribonucleoprotein</keyword>
<comment type="function">
    <text evidence="9">Binds directly to 23S rRNA. The L1 stalk is quite mobile in the ribosome, and is involved in E site tRNA release.</text>
</comment>
<evidence type="ECO:0000256" key="9">
    <source>
        <dbReference type="HAMAP-Rule" id="MF_01318"/>
    </source>
</evidence>
<sequence length="229" mass="24396">MVSKRMQRVSEAVNKERLSIGAALEESKRLSEDKETGAKFTESMDVVMRLGIPVGESVRGSVCPEHGLGKDVKVAVFAKGESAIAAEKAGAEFVGAEDLAEKFSKDEISVDVVIASPDMMSVVGKLGRVLGPKGLMPNPKVGTVSPDVANAVNNAKKGQIFFRTDKTGAVYARVGPASFTVDQLTDNVKLMVAEIKRLKPARAKGAYIRSFYVNTTMGPGVEVDPHSLD</sequence>
<dbReference type="InterPro" id="IPR028364">
    <property type="entry name" value="Ribosomal_uL1/biogenesis"/>
</dbReference>
<comment type="similarity">
    <text evidence="1 9 10">Belongs to the universal ribosomal protein uL1 family.</text>
</comment>
<dbReference type="EMBL" id="CP092900">
    <property type="protein sequence ID" value="UTC24308.1"/>
    <property type="molecule type" value="Genomic_DNA"/>
</dbReference>
<reference evidence="11 12" key="1">
    <citation type="journal article" date="2022" name="Nat. Microbiol.">
        <title>The microbiome of a bacterivorous marine choanoflagellate contains a resource-demanding obligate bacterial associate.</title>
        <authorList>
            <person name="Needham D.M."/>
            <person name="Poirier C."/>
            <person name="Bachy C."/>
            <person name="George E.E."/>
            <person name="Wilken S."/>
            <person name="Yung C.C.M."/>
            <person name="Limardo A.J."/>
            <person name="Morando M."/>
            <person name="Sudek L."/>
            <person name="Malmstrom R.R."/>
            <person name="Keeling P.J."/>
            <person name="Santoro A.E."/>
            <person name="Worden A.Z."/>
        </authorList>
    </citation>
    <scope>NUCLEOTIDE SEQUENCE [LARGE SCALE GENOMIC DNA]</scope>
    <source>
        <strain evidence="11 12">Comchoano-1</strain>
    </source>
</reference>
<dbReference type="InterPro" id="IPR023673">
    <property type="entry name" value="Ribosomal_uL1_CS"/>
</dbReference>
<evidence type="ECO:0000313" key="12">
    <source>
        <dbReference type="Proteomes" id="UP001055955"/>
    </source>
</evidence>
<dbReference type="InterPro" id="IPR016095">
    <property type="entry name" value="Ribosomal_uL1_3-a/b-sand"/>
</dbReference>
<organism evidence="11 12">
    <name type="scientific">Candidatus Comchoanobacter bicostacola</name>
    <dbReference type="NCBI Taxonomy" id="2919598"/>
    <lineage>
        <taxon>Bacteria</taxon>
        <taxon>Pseudomonadati</taxon>
        <taxon>Pseudomonadota</taxon>
        <taxon>Gammaproteobacteria</taxon>
        <taxon>Candidatus Comchoanobacterales</taxon>
        <taxon>Candidatus Comchoanobacteraceae</taxon>
        <taxon>Candidatus Comchoanobacter</taxon>
    </lineage>
</organism>
<dbReference type="NCBIfam" id="TIGR01169">
    <property type="entry name" value="rplA_bact"/>
    <property type="match status" value="1"/>
</dbReference>
<dbReference type="GO" id="GO:0005840">
    <property type="term" value="C:ribosome"/>
    <property type="evidence" value="ECO:0007669"/>
    <property type="project" value="UniProtKB-KW"/>
</dbReference>
<keyword evidence="5 9" id="KW-0694">RNA-binding</keyword>
<keyword evidence="2 9" id="KW-0678">Repressor</keyword>
<evidence type="ECO:0000256" key="2">
    <source>
        <dbReference type="ARBA" id="ARBA00022491"/>
    </source>
</evidence>
<dbReference type="PANTHER" id="PTHR36427:SF3">
    <property type="entry name" value="LARGE RIBOSOMAL SUBUNIT PROTEIN UL1M"/>
    <property type="match status" value="1"/>
</dbReference>
<evidence type="ECO:0000256" key="6">
    <source>
        <dbReference type="ARBA" id="ARBA00022980"/>
    </source>
</evidence>
<dbReference type="Pfam" id="PF00687">
    <property type="entry name" value="Ribosomal_L1"/>
    <property type="match status" value="1"/>
</dbReference>
<keyword evidence="3 9" id="KW-0699">rRNA-binding</keyword>
<dbReference type="InterPro" id="IPR023674">
    <property type="entry name" value="Ribosomal_uL1-like"/>
</dbReference>
<dbReference type="InterPro" id="IPR005878">
    <property type="entry name" value="Ribosom_uL1_bac-type"/>
</dbReference>
<dbReference type="CDD" id="cd00403">
    <property type="entry name" value="Ribosomal_L1"/>
    <property type="match status" value="1"/>
</dbReference>
<gene>
    <name evidence="9 11" type="primary">rplA</name>
    <name evidence="11" type="ORF">MMH89_03595</name>
</gene>